<evidence type="ECO:0000313" key="1">
    <source>
        <dbReference type="EnsemblPlants" id="TuG1812G0600000382.01.T01.cds422644"/>
    </source>
</evidence>
<protein>
    <submittedName>
        <fullName evidence="1">Uncharacterized protein</fullName>
    </submittedName>
</protein>
<proteinExistence type="predicted"/>
<reference evidence="2" key="1">
    <citation type="journal article" date="2013" name="Nature">
        <title>Draft genome of the wheat A-genome progenitor Triticum urartu.</title>
        <authorList>
            <person name="Ling H.Q."/>
            <person name="Zhao S."/>
            <person name="Liu D."/>
            <person name="Wang J."/>
            <person name="Sun H."/>
            <person name="Zhang C."/>
            <person name="Fan H."/>
            <person name="Li D."/>
            <person name="Dong L."/>
            <person name="Tao Y."/>
            <person name="Gao C."/>
            <person name="Wu H."/>
            <person name="Li Y."/>
            <person name="Cui Y."/>
            <person name="Guo X."/>
            <person name="Zheng S."/>
            <person name="Wang B."/>
            <person name="Yu K."/>
            <person name="Liang Q."/>
            <person name="Yang W."/>
            <person name="Lou X."/>
            <person name="Chen J."/>
            <person name="Feng M."/>
            <person name="Jian J."/>
            <person name="Zhang X."/>
            <person name="Luo G."/>
            <person name="Jiang Y."/>
            <person name="Liu J."/>
            <person name="Wang Z."/>
            <person name="Sha Y."/>
            <person name="Zhang B."/>
            <person name="Wu H."/>
            <person name="Tang D."/>
            <person name="Shen Q."/>
            <person name="Xue P."/>
            <person name="Zou S."/>
            <person name="Wang X."/>
            <person name="Liu X."/>
            <person name="Wang F."/>
            <person name="Yang Y."/>
            <person name="An X."/>
            <person name="Dong Z."/>
            <person name="Zhang K."/>
            <person name="Zhang X."/>
            <person name="Luo M.C."/>
            <person name="Dvorak J."/>
            <person name="Tong Y."/>
            <person name="Wang J."/>
            <person name="Yang H."/>
            <person name="Li Z."/>
            <person name="Wang D."/>
            <person name="Zhang A."/>
            <person name="Wang J."/>
        </authorList>
    </citation>
    <scope>NUCLEOTIDE SEQUENCE</scope>
    <source>
        <strain evidence="2">cv. G1812</strain>
    </source>
</reference>
<name>A0A8R7UP50_TRIUA</name>
<dbReference type="EnsemblPlants" id="TuG1812G0600000382.01.T01">
    <property type="protein sequence ID" value="TuG1812G0600000382.01.T01.cds422644"/>
    <property type="gene ID" value="TuG1812G0600000382.01"/>
</dbReference>
<sequence>STQKLFYILLAKTKVHISVTKLHAHAVYDDHLTGSRDERDVQPPVLPAPEVLNQLPQREPVRERQPPHAPAAAVAAAVRQVLEGPRELGVLRPHPRLLAFGHVDEHVELGVLAGVDGDVHHQHLRRRLAAAAAGPGLLRPLHRHVLLPALLQSHGEGEGGRDAWAGGSVYAGRRLGPLVLPLQRLPLLVRVPEPAGVEDVADADAHGPALLVVEDEAGVAPVVAGAGAGTEEVLVAERGGPEVPHAVDVGVVRVEDGVAPRRAEHPHVPAHPDVHGGVRGVLERAGGAGRAAGTELVPVELQGRVDGHLAVDDGEVVLLHAGVVGAERKIVLRAWALVEVHDGGDVRRVAVGVVERRGRVVEYRR</sequence>
<evidence type="ECO:0000313" key="2">
    <source>
        <dbReference type="Proteomes" id="UP000015106"/>
    </source>
</evidence>
<gene>
    <name evidence="1" type="primary">LOC125515314</name>
</gene>
<keyword evidence="2" id="KW-1185">Reference proteome</keyword>
<dbReference type="Proteomes" id="UP000015106">
    <property type="component" value="Chromosome 6"/>
</dbReference>
<dbReference type="AlphaFoldDB" id="A0A8R7UP50"/>
<organism evidence="1 2">
    <name type="scientific">Triticum urartu</name>
    <name type="common">Red wild einkorn</name>
    <name type="synonym">Crithodium urartu</name>
    <dbReference type="NCBI Taxonomy" id="4572"/>
    <lineage>
        <taxon>Eukaryota</taxon>
        <taxon>Viridiplantae</taxon>
        <taxon>Streptophyta</taxon>
        <taxon>Embryophyta</taxon>
        <taxon>Tracheophyta</taxon>
        <taxon>Spermatophyta</taxon>
        <taxon>Magnoliopsida</taxon>
        <taxon>Liliopsida</taxon>
        <taxon>Poales</taxon>
        <taxon>Poaceae</taxon>
        <taxon>BOP clade</taxon>
        <taxon>Pooideae</taxon>
        <taxon>Triticodae</taxon>
        <taxon>Triticeae</taxon>
        <taxon>Triticinae</taxon>
        <taxon>Triticum</taxon>
    </lineage>
</organism>
<reference evidence="1" key="3">
    <citation type="submission" date="2022-06" db="UniProtKB">
        <authorList>
            <consortium name="EnsemblPlants"/>
        </authorList>
    </citation>
    <scope>IDENTIFICATION</scope>
</reference>
<accession>A0A8R7UP50</accession>
<reference evidence="1" key="2">
    <citation type="submission" date="2018-03" db="EMBL/GenBank/DDBJ databases">
        <title>The Triticum urartu genome reveals the dynamic nature of wheat genome evolution.</title>
        <authorList>
            <person name="Ling H."/>
            <person name="Ma B."/>
            <person name="Shi X."/>
            <person name="Liu H."/>
            <person name="Dong L."/>
            <person name="Sun H."/>
            <person name="Cao Y."/>
            <person name="Gao Q."/>
            <person name="Zheng S."/>
            <person name="Li Y."/>
            <person name="Yu Y."/>
            <person name="Du H."/>
            <person name="Qi M."/>
            <person name="Li Y."/>
            <person name="Yu H."/>
            <person name="Cui Y."/>
            <person name="Wang N."/>
            <person name="Chen C."/>
            <person name="Wu H."/>
            <person name="Zhao Y."/>
            <person name="Zhang J."/>
            <person name="Li Y."/>
            <person name="Zhou W."/>
            <person name="Zhang B."/>
            <person name="Hu W."/>
            <person name="Eijk M."/>
            <person name="Tang J."/>
            <person name="Witsenboer H."/>
            <person name="Zhao S."/>
            <person name="Li Z."/>
            <person name="Zhang A."/>
            <person name="Wang D."/>
            <person name="Liang C."/>
        </authorList>
    </citation>
    <scope>NUCLEOTIDE SEQUENCE [LARGE SCALE GENOMIC DNA]</scope>
    <source>
        <strain evidence="1">cv. G1812</strain>
    </source>
</reference>
<dbReference type="Gramene" id="TuG1812G0600000382.01.T01">
    <property type="protein sequence ID" value="TuG1812G0600000382.01.T01.cds422644"/>
    <property type="gene ID" value="TuG1812G0600000382.01"/>
</dbReference>